<name>A0A139WFY0_TRICA</name>
<evidence type="ECO:0000313" key="1">
    <source>
        <dbReference type="EMBL" id="KYB26908.1"/>
    </source>
</evidence>
<dbReference type="InParanoid" id="A0A139WFY0"/>
<reference evidence="1 2" key="1">
    <citation type="journal article" date="2008" name="Nature">
        <title>The genome of the model beetle and pest Tribolium castaneum.</title>
        <authorList>
            <consortium name="Tribolium Genome Sequencing Consortium"/>
            <person name="Richards S."/>
            <person name="Gibbs R.A."/>
            <person name="Weinstock G.M."/>
            <person name="Brown S.J."/>
            <person name="Denell R."/>
            <person name="Beeman R.W."/>
            <person name="Gibbs R."/>
            <person name="Beeman R.W."/>
            <person name="Brown S.J."/>
            <person name="Bucher G."/>
            <person name="Friedrich M."/>
            <person name="Grimmelikhuijzen C.J."/>
            <person name="Klingler M."/>
            <person name="Lorenzen M."/>
            <person name="Richards S."/>
            <person name="Roth S."/>
            <person name="Schroder R."/>
            <person name="Tautz D."/>
            <person name="Zdobnov E.M."/>
            <person name="Muzny D."/>
            <person name="Gibbs R.A."/>
            <person name="Weinstock G.M."/>
            <person name="Attaway T."/>
            <person name="Bell S."/>
            <person name="Buhay C.J."/>
            <person name="Chandrabose M.N."/>
            <person name="Chavez D."/>
            <person name="Clerk-Blankenburg K.P."/>
            <person name="Cree A."/>
            <person name="Dao M."/>
            <person name="Davis C."/>
            <person name="Chacko J."/>
            <person name="Dinh H."/>
            <person name="Dugan-Rocha S."/>
            <person name="Fowler G."/>
            <person name="Garner T.T."/>
            <person name="Garnes J."/>
            <person name="Gnirke A."/>
            <person name="Hawes A."/>
            <person name="Hernandez J."/>
            <person name="Hines S."/>
            <person name="Holder M."/>
            <person name="Hume J."/>
            <person name="Jhangiani S.N."/>
            <person name="Joshi V."/>
            <person name="Khan Z.M."/>
            <person name="Jackson L."/>
            <person name="Kovar C."/>
            <person name="Kowis A."/>
            <person name="Lee S."/>
            <person name="Lewis L.R."/>
            <person name="Margolis J."/>
            <person name="Morgan M."/>
            <person name="Nazareth L.V."/>
            <person name="Nguyen N."/>
            <person name="Okwuonu G."/>
            <person name="Parker D."/>
            <person name="Richards S."/>
            <person name="Ruiz S.J."/>
            <person name="Santibanez J."/>
            <person name="Savard J."/>
            <person name="Scherer S.E."/>
            <person name="Schneider B."/>
            <person name="Sodergren E."/>
            <person name="Tautz D."/>
            <person name="Vattahil S."/>
            <person name="Villasana D."/>
            <person name="White C.S."/>
            <person name="Wright R."/>
            <person name="Park Y."/>
            <person name="Beeman R.W."/>
            <person name="Lord J."/>
            <person name="Oppert B."/>
            <person name="Lorenzen M."/>
            <person name="Brown S."/>
            <person name="Wang L."/>
            <person name="Savard J."/>
            <person name="Tautz D."/>
            <person name="Richards S."/>
            <person name="Weinstock G."/>
            <person name="Gibbs R.A."/>
            <person name="Liu Y."/>
            <person name="Worley K."/>
            <person name="Weinstock G."/>
            <person name="Elsik C.G."/>
            <person name="Reese J.T."/>
            <person name="Elhaik E."/>
            <person name="Landan G."/>
            <person name="Graur D."/>
            <person name="Arensburger P."/>
            <person name="Atkinson P."/>
            <person name="Beeman R.W."/>
            <person name="Beidler J."/>
            <person name="Brown S.J."/>
            <person name="Demuth J.P."/>
            <person name="Drury D.W."/>
            <person name="Du Y.Z."/>
            <person name="Fujiwara H."/>
            <person name="Lorenzen M."/>
            <person name="Maselli V."/>
            <person name="Osanai M."/>
            <person name="Park Y."/>
            <person name="Robertson H.M."/>
            <person name="Tu Z."/>
            <person name="Wang J.J."/>
            <person name="Wang S."/>
            <person name="Richards S."/>
            <person name="Song H."/>
            <person name="Zhang L."/>
            <person name="Sodergren E."/>
            <person name="Werner D."/>
            <person name="Stanke M."/>
            <person name="Morgenstern B."/>
            <person name="Solovyev V."/>
            <person name="Kosarev P."/>
            <person name="Brown G."/>
            <person name="Chen H.C."/>
            <person name="Ermolaeva O."/>
            <person name="Hlavina W."/>
            <person name="Kapustin Y."/>
            <person name="Kiryutin B."/>
            <person name="Kitts P."/>
            <person name="Maglott D."/>
            <person name="Pruitt K."/>
            <person name="Sapojnikov V."/>
            <person name="Souvorov A."/>
            <person name="Mackey A.J."/>
            <person name="Waterhouse R.M."/>
            <person name="Wyder S."/>
            <person name="Zdobnov E.M."/>
            <person name="Zdobnov E.M."/>
            <person name="Wyder S."/>
            <person name="Kriventseva E.V."/>
            <person name="Kadowaki T."/>
            <person name="Bork P."/>
            <person name="Aranda M."/>
            <person name="Bao R."/>
            <person name="Beermann A."/>
            <person name="Berns N."/>
            <person name="Bolognesi R."/>
            <person name="Bonneton F."/>
            <person name="Bopp D."/>
            <person name="Brown S.J."/>
            <person name="Bucher G."/>
            <person name="Butts T."/>
            <person name="Chaumot A."/>
            <person name="Denell R.E."/>
            <person name="Ferrier D.E."/>
            <person name="Friedrich M."/>
            <person name="Gordon C.M."/>
            <person name="Jindra M."/>
            <person name="Klingler M."/>
            <person name="Lan Q."/>
            <person name="Lattorff H.M."/>
            <person name="Laudet V."/>
            <person name="von Levetsow C."/>
            <person name="Liu Z."/>
            <person name="Lutz R."/>
            <person name="Lynch J.A."/>
            <person name="da Fonseca R.N."/>
            <person name="Posnien N."/>
            <person name="Reuter R."/>
            <person name="Roth S."/>
            <person name="Savard J."/>
            <person name="Schinko J.B."/>
            <person name="Schmitt C."/>
            <person name="Schoppmeier M."/>
            <person name="Schroder R."/>
            <person name="Shippy T.D."/>
            <person name="Simonnet F."/>
            <person name="Marques-Souza H."/>
            <person name="Tautz D."/>
            <person name="Tomoyasu Y."/>
            <person name="Trauner J."/>
            <person name="Van der Zee M."/>
            <person name="Vervoort M."/>
            <person name="Wittkopp N."/>
            <person name="Wimmer E.A."/>
            <person name="Yang X."/>
            <person name="Jones A.K."/>
            <person name="Sattelle D.B."/>
            <person name="Ebert P.R."/>
            <person name="Nelson D."/>
            <person name="Scott J.G."/>
            <person name="Beeman R.W."/>
            <person name="Muthukrishnan S."/>
            <person name="Kramer K.J."/>
            <person name="Arakane Y."/>
            <person name="Beeman R.W."/>
            <person name="Zhu Q."/>
            <person name="Hogenkamp D."/>
            <person name="Dixit R."/>
            <person name="Oppert B."/>
            <person name="Jiang H."/>
            <person name="Zou Z."/>
            <person name="Marshall J."/>
            <person name="Elpidina E."/>
            <person name="Vinokurov K."/>
            <person name="Oppert C."/>
            <person name="Zou Z."/>
            <person name="Evans J."/>
            <person name="Lu Z."/>
            <person name="Zhao P."/>
            <person name="Sumathipala N."/>
            <person name="Altincicek B."/>
            <person name="Vilcinskas A."/>
            <person name="Williams M."/>
            <person name="Hultmark D."/>
            <person name="Hetru C."/>
            <person name="Jiang H."/>
            <person name="Grimmelikhuijzen C.J."/>
            <person name="Hauser F."/>
            <person name="Cazzamali G."/>
            <person name="Williamson M."/>
            <person name="Park Y."/>
            <person name="Li B."/>
            <person name="Tanaka Y."/>
            <person name="Predel R."/>
            <person name="Neupert S."/>
            <person name="Schachtner J."/>
            <person name="Verleyen P."/>
            <person name="Raible F."/>
            <person name="Bork P."/>
            <person name="Friedrich M."/>
            <person name="Walden K.K."/>
            <person name="Robertson H.M."/>
            <person name="Angeli S."/>
            <person name="Foret S."/>
            <person name="Bucher G."/>
            <person name="Schuetz S."/>
            <person name="Maleszka R."/>
            <person name="Wimmer E.A."/>
            <person name="Beeman R.W."/>
            <person name="Lorenzen M."/>
            <person name="Tomoyasu Y."/>
            <person name="Miller S.C."/>
            <person name="Grossmann D."/>
            <person name="Bucher G."/>
        </authorList>
    </citation>
    <scope>NUCLEOTIDE SEQUENCE [LARGE SCALE GENOMIC DNA]</scope>
    <source>
        <strain evidence="1 2">Georgia GA2</strain>
    </source>
</reference>
<organism evidence="1 2">
    <name type="scientific">Tribolium castaneum</name>
    <name type="common">Red flour beetle</name>
    <dbReference type="NCBI Taxonomy" id="7070"/>
    <lineage>
        <taxon>Eukaryota</taxon>
        <taxon>Metazoa</taxon>
        <taxon>Ecdysozoa</taxon>
        <taxon>Arthropoda</taxon>
        <taxon>Hexapoda</taxon>
        <taxon>Insecta</taxon>
        <taxon>Pterygota</taxon>
        <taxon>Neoptera</taxon>
        <taxon>Endopterygota</taxon>
        <taxon>Coleoptera</taxon>
        <taxon>Polyphaga</taxon>
        <taxon>Cucujiformia</taxon>
        <taxon>Tenebrionidae</taxon>
        <taxon>Tenebrionidae incertae sedis</taxon>
        <taxon>Tribolium</taxon>
    </lineage>
</organism>
<dbReference type="AlphaFoldDB" id="A0A139WFY0"/>
<accession>A0A139WFY0</accession>
<gene>
    <name evidence="1" type="primary">AUGUSTUS-3.0.2_33449</name>
    <name evidence="1" type="ORF">TcasGA2_TC033449</name>
</gene>
<dbReference type="Proteomes" id="UP000007266">
    <property type="component" value="Linkage group 6"/>
</dbReference>
<proteinExistence type="predicted"/>
<sequence>MPSQETHLKVTNSTKTDIVATVVSGTNPSDWEDKLGPAGNFQAVAIPAGKSEERREEVNYFASKCPFTMKLIFADQTQDEYTINQKFAIGKAQPDFSHTGDHIVTNASKTDIFATAVSGIDPFDWENKHGPAGNFQGVSIPAGKSEERREEVNRFASNCPFTMKLMFADKTVDEYTINQKFAIGEAQPDFSHTGPHLVTYDQSGKYLIITVRDKAKEEQPTNRSISIRKQLTSSSEIFPKMPSQETHLKVINATKTDIISTAVSGIDPYDWENKYGPAGNFQGVSIPAGKSEERREEVNRFASNCPFTMKLMFADKTVDEYTINQKFAIGEAQPDFSHTGPHLVTYDQSGKYLIITVRDKAKEEN</sequence>
<evidence type="ECO:0000313" key="2">
    <source>
        <dbReference type="Proteomes" id="UP000007266"/>
    </source>
</evidence>
<dbReference type="EMBL" id="KQ971348">
    <property type="protein sequence ID" value="KYB26908.1"/>
    <property type="molecule type" value="Genomic_DNA"/>
</dbReference>
<protein>
    <submittedName>
        <fullName evidence="1">Uncharacterized protein</fullName>
    </submittedName>
</protein>
<reference evidence="1 2" key="2">
    <citation type="journal article" date="2010" name="Nucleic Acids Res.">
        <title>BeetleBase in 2010: revisions to provide comprehensive genomic information for Tribolium castaneum.</title>
        <authorList>
            <person name="Kim H.S."/>
            <person name="Murphy T."/>
            <person name="Xia J."/>
            <person name="Caragea D."/>
            <person name="Park Y."/>
            <person name="Beeman R.W."/>
            <person name="Lorenzen M.D."/>
            <person name="Butcher S."/>
            <person name="Manak J.R."/>
            <person name="Brown S.J."/>
        </authorList>
    </citation>
    <scope>GENOME REANNOTATION</scope>
    <source>
        <strain evidence="1 2">Georgia GA2</strain>
    </source>
</reference>
<keyword evidence="2" id="KW-1185">Reference proteome</keyword>